<dbReference type="CDD" id="cd01801">
    <property type="entry name" value="Ubl_TECR_like"/>
    <property type="match status" value="1"/>
</dbReference>
<sequence length="304" mass="34459">MDLDIIKSGTTPLVSLKGVSPTSTVEHIKKLISHQKPSLYPERISLRLQPKGKSLPDTAILNTLELNRGKELYFKDLGPQIGWSTVFLCEYFGPLVFYMLTYPRPSFIYGSLATSNPTYHCGVKIAAACWVFHYTKRLLETIFVHRFSHATMPIANLFKNCLYYWGFAFYVGYFVNHPLYTPALLGKLQIYTGLALFIFAELGNFSIHIALRNLRPPGTKERKIPKPTGNPFTLLFNVVTCPNYTYEILAWIGFSIMTQAVPALLFTVAGGGQMVIWALGKLRNYKKEFPNYPRGRKAIIPFVI</sequence>
<protein>
    <submittedName>
        <fullName evidence="14">Very-long-chain enoyl-CoA reductase art-1</fullName>
    </submittedName>
</protein>
<dbReference type="EMBL" id="JAIFTH010000422">
    <property type="protein sequence ID" value="KAG9509560.1"/>
    <property type="molecule type" value="Genomic_DNA"/>
</dbReference>
<evidence type="ECO:0000256" key="11">
    <source>
        <dbReference type="SAM" id="Phobius"/>
    </source>
</evidence>
<evidence type="ECO:0000259" key="12">
    <source>
        <dbReference type="Pfam" id="PF02544"/>
    </source>
</evidence>
<comment type="subcellular location">
    <subcellularLocation>
        <location evidence="2">Endoplasmic reticulum</location>
    </subcellularLocation>
    <subcellularLocation>
        <location evidence="1">Membrane</location>
        <topology evidence="1">Multi-pass membrane protein</topology>
    </subcellularLocation>
</comment>
<feature type="domain" description="3-oxo-5-alpha-steroid 4-dehydrogenase C-terminal" evidence="12">
    <location>
        <begin position="151"/>
        <end position="303"/>
    </location>
</feature>
<feature type="transmembrane region" description="Helical" evidence="11">
    <location>
        <begin position="232"/>
        <end position="254"/>
    </location>
</feature>
<evidence type="ECO:0000256" key="9">
    <source>
        <dbReference type="ARBA" id="ARBA00023098"/>
    </source>
</evidence>
<gene>
    <name evidence="14" type="primary">art-1</name>
    <name evidence="14" type="ORF">GZH46_01917</name>
</gene>
<evidence type="ECO:0000256" key="10">
    <source>
        <dbReference type="ARBA" id="ARBA00023136"/>
    </source>
</evidence>
<dbReference type="Pfam" id="PF02544">
    <property type="entry name" value="Steroid_dh"/>
    <property type="match status" value="1"/>
</dbReference>
<evidence type="ECO:0000256" key="6">
    <source>
        <dbReference type="ARBA" id="ARBA00022824"/>
    </source>
</evidence>
<dbReference type="PANTHER" id="PTHR10556">
    <property type="entry name" value="3-OXO-5-ALPHA-STEROID 4-DEHYDROGENASE"/>
    <property type="match status" value="1"/>
</dbReference>
<feature type="transmembrane region" description="Helical" evidence="11">
    <location>
        <begin position="188"/>
        <end position="211"/>
    </location>
</feature>
<feature type="domain" description="TECR-like N-terminal" evidence="13">
    <location>
        <begin position="13"/>
        <end position="76"/>
    </location>
</feature>
<dbReference type="InterPro" id="IPR039357">
    <property type="entry name" value="SRD5A/TECR"/>
</dbReference>
<keyword evidence="4" id="KW-0444">Lipid biosynthesis</keyword>
<proteinExistence type="inferred from homology"/>
<dbReference type="Gene3D" id="3.10.20.90">
    <property type="entry name" value="Phosphatidylinositol 3-kinase Catalytic Subunit, Chain A, domain 1"/>
    <property type="match status" value="1"/>
</dbReference>
<keyword evidence="5 11" id="KW-0812">Transmembrane</keyword>
<evidence type="ECO:0000256" key="8">
    <source>
        <dbReference type="ARBA" id="ARBA00023002"/>
    </source>
</evidence>
<dbReference type="Proteomes" id="UP000825002">
    <property type="component" value="Unassembled WGS sequence"/>
</dbReference>
<feature type="transmembrane region" description="Helical" evidence="11">
    <location>
        <begin position="157"/>
        <end position="176"/>
    </location>
</feature>
<evidence type="ECO:0000256" key="4">
    <source>
        <dbReference type="ARBA" id="ARBA00022516"/>
    </source>
</evidence>
<keyword evidence="10 11" id="KW-0472">Membrane</keyword>
<comment type="similarity">
    <text evidence="3">Belongs to the steroid 5-alpha reductase family.</text>
</comment>
<dbReference type="PROSITE" id="PS50244">
    <property type="entry name" value="S5A_REDUCTASE"/>
    <property type="match status" value="1"/>
</dbReference>
<evidence type="ECO:0000256" key="3">
    <source>
        <dbReference type="ARBA" id="ARBA00007742"/>
    </source>
</evidence>
<dbReference type="Gene3D" id="1.20.120.1630">
    <property type="match status" value="1"/>
</dbReference>
<dbReference type="InterPro" id="IPR001104">
    <property type="entry name" value="3-oxo-5_a-steroid_4-DH_C"/>
</dbReference>
<feature type="non-terminal residue" evidence="14">
    <location>
        <position position="1"/>
    </location>
</feature>
<dbReference type="InterPro" id="IPR049127">
    <property type="entry name" value="TECR-like_N"/>
</dbReference>
<organism evidence="14 15">
    <name type="scientific">Fragariocoptes setiger</name>
    <dbReference type="NCBI Taxonomy" id="1670756"/>
    <lineage>
        <taxon>Eukaryota</taxon>
        <taxon>Metazoa</taxon>
        <taxon>Ecdysozoa</taxon>
        <taxon>Arthropoda</taxon>
        <taxon>Chelicerata</taxon>
        <taxon>Arachnida</taxon>
        <taxon>Acari</taxon>
        <taxon>Acariformes</taxon>
        <taxon>Trombidiformes</taxon>
        <taxon>Prostigmata</taxon>
        <taxon>Eupodina</taxon>
        <taxon>Eriophyoidea</taxon>
        <taxon>Phytoptidae</taxon>
        <taxon>Fragariocoptes</taxon>
    </lineage>
</organism>
<evidence type="ECO:0000313" key="14">
    <source>
        <dbReference type="EMBL" id="KAG9509560.1"/>
    </source>
</evidence>
<accession>A0ABQ7S802</accession>
<name>A0ABQ7S802_9ACAR</name>
<evidence type="ECO:0000256" key="1">
    <source>
        <dbReference type="ARBA" id="ARBA00004141"/>
    </source>
</evidence>
<dbReference type="PANTHER" id="PTHR10556:SF28">
    <property type="entry name" value="VERY-LONG-CHAIN ENOYL-COA REDUCTASE"/>
    <property type="match status" value="1"/>
</dbReference>
<evidence type="ECO:0000256" key="7">
    <source>
        <dbReference type="ARBA" id="ARBA00022989"/>
    </source>
</evidence>
<reference evidence="14 15" key="1">
    <citation type="submission" date="2020-10" db="EMBL/GenBank/DDBJ databases">
        <authorList>
            <person name="Klimov P.B."/>
            <person name="Dyachkov S.M."/>
            <person name="Chetverikov P.E."/>
        </authorList>
    </citation>
    <scope>NUCLEOTIDE SEQUENCE [LARGE SCALE GENOMIC DNA]</scope>
    <source>
        <strain evidence="14">BMOC 18-1129-001#AD2665</strain>
        <tissue evidence="14">Entire mites</tissue>
    </source>
</reference>
<keyword evidence="6" id="KW-0256">Endoplasmic reticulum</keyword>
<feature type="transmembrane region" description="Helical" evidence="11">
    <location>
        <begin position="260"/>
        <end position="279"/>
    </location>
</feature>
<evidence type="ECO:0000313" key="15">
    <source>
        <dbReference type="Proteomes" id="UP000825002"/>
    </source>
</evidence>
<keyword evidence="15" id="KW-1185">Reference proteome</keyword>
<evidence type="ECO:0000259" key="13">
    <source>
        <dbReference type="Pfam" id="PF21696"/>
    </source>
</evidence>
<keyword evidence="7 11" id="KW-1133">Transmembrane helix</keyword>
<evidence type="ECO:0000256" key="5">
    <source>
        <dbReference type="ARBA" id="ARBA00022692"/>
    </source>
</evidence>
<dbReference type="Pfam" id="PF21696">
    <property type="entry name" value="TECR_N"/>
    <property type="match status" value="1"/>
</dbReference>
<evidence type="ECO:0000256" key="2">
    <source>
        <dbReference type="ARBA" id="ARBA00004240"/>
    </source>
</evidence>
<keyword evidence="8" id="KW-0560">Oxidoreductase</keyword>
<keyword evidence="9" id="KW-0443">Lipid metabolism</keyword>
<comment type="caution">
    <text evidence="14">The sequence shown here is derived from an EMBL/GenBank/DDBJ whole genome shotgun (WGS) entry which is preliminary data.</text>
</comment>